<accession>A0A4R2G3L2</accession>
<dbReference type="OrthoDB" id="7000645at2"/>
<comment type="caution">
    <text evidence="1">The sequence shown here is derived from an EMBL/GenBank/DDBJ whole genome shotgun (WGS) entry which is preliminary data.</text>
</comment>
<evidence type="ECO:0000313" key="1">
    <source>
        <dbReference type="EMBL" id="TCO02186.1"/>
    </source>
</evidence>
<evidence type="ECO:0000313" key="2">
    <source>
        <dbReference type="Proteomes" id="UP000295221"/>
    </source>
</evidence>
<gene>
    <name evidence="1" type="ORF">EV194_1273</name>
</gene>
<organism evidence="1 2">
    <name type="scientific">Natronoflexus pectinivorans</name>
    <dbReference type="NCBI Taxonomy" id="682526"/>
    <lineage>
        <taxon>Bacteria</taxon>
        <taxon>Pseudomonadati</taxon>
        <taxon>Bacteroidota</taxon>
        <taxon>Bacteroidia</taxon>
        <taxon>Marinilabiliales</taxon>
        <taxon>Marinilabiliaceae</taxon>
        <taxon>Natronoflexus</taxon>
    </lineage>
</organism>
<keyword evidence="2" id="KW-1185">Reference proteome</keyword>
<reference evidence="1 2" key="1">
    <citation type="submission" date="2019-03" db="EMBL/GenBank/DDBJ databases">
        <title>Genomic Encyclopedia of Type Strains, Phase IV (KMG-IV): sequencing the most valuable type-strain genomes for metagenomic binning, comparative biology and taxonomic classification.</title>
        <authorList>
            <person name="Goeker M."/>
        </authorList>
    </citation>
    <scope>NUCLEOTIDE SEQUENCE [LARGE SCALE GENOMIC DNA]</scope>
    <source>
        <strain evidence="1 2">DSM 24179</strain>
    </source>
</reference>
<protein>
    <submittedName>
        <fullName evidence="1">Uncharacterized protein</fullName>
    </submittedName>
</protein>
<dbReference type="AlphaFoldDB" id="A0A4R2G3L2"/>
<sequence>MEIKCIESIDMKDFGKTSTGVVYKIHVKILDIEKRAKDIIQSISNDSWIKNLGVVEQLSYSARAQKTIQKLVSEIFEKVESTVTEEFGEYLVSESAKDSLIKHLKHTHIPLAEMWKEKKTGNPGFDFHTESSSNLISFGEAKFSSNSNPHTIAINQIVGFIADGKDTMELVDLKNFSTPLAIENAVKGSKAYIAAFSVNGQQYDRIFKTAIESEGFEKLLRFPELYIIGVEV</sequence>
<name>A0A4R2G3L2_9BACT</name>
<proteinExistence type="predicted"/>
<dbReference type="Proteomes" id="UP000295221">
    <property type="component" value="Unassembled WGS sequence"/>
</dbReference>
<dbReference type="EMBL" id="SLWK01000027">
    <property type="protein sequence ID" value="TCO02186.1"/>
    <property type="molecule type" value="Genomic_DNA"/>
</dbReference>